<dbReference type="PANTHER" id="PTHR11717:SF7">
    <property type="entry name" value="LOW MOLECULAR WEIGHT PHOSPHOTYROSINE PROTEIN PHOSPHATASE"/>
    <property type="match status" value="1"/>
</dbReference>
<organism evidence="8 9">
    <name type="scientific">Sutterella megalosphaeroides</name>
    <dbReference type="NCBI Taxonomy" id="2494234"/>
    <lineage>
        <taxon>Bacteria</taxon>
        <taxon>Pseudomonadati</taxon>
        <taxon>Pseudomonadota</taxon>
        <taxon>Betaproteobacteria</taxon>
        <taxon>Burkholderiales</taxon>
        <taxon>Sutterellaceae</taxon>
        <taxon>Sutterella</taxon>
    </lineage>
</organism>
<feature type="domain" description="Phosphotyrosine protein phosphatase I" evidence="7">
    <location>
        <begin position="2"/>
        <end position="151"/>
    </location>
</feature>
<keyword evidence="9" id="KW-1185">Reference proteome</keyword>
<evidence type="ECO:0000313" key="9">
    <source>
        <dbReference type="Proteomes" id="UP000271003"/>
    </source>
</evidence>
<dbReference type="SUPFAM" id="SSF52788">
    <property type="entry name" value="Phosphotyrosine protein phosphatases I"/>
    <property type="match status" value="1"/>
</dbReference>
<dbReference type="CDD" id="cd16343">
    <property type="entry name" value="LMWPTP"/>
    <property type="match status" value="1"/>
</dbReference>
<keyword evidence="4" id="KW-0904">Protein phosphatase</keyword>
<evidence type="ECO:0000256" key="5">
    <source>
        <dbReference type="PIRSR" id="PIRSR617867-1"/>
    </source>
</evidence>
<evidence type="ECO:0000256" key="3">
    <source>
        <dbReference type="ARBA" id="ARBA00022801"/>
    </source>
</evidence>
<feature type="active site" description="Nucleophile" evidence="5">
    <location>
        <position position="8"/>
    </location>
</feature>
<protein>
    <recommendedName>
        <fullName evidence="2">protein-tyrosine-phosphatase</fullName>
        <ecNumber evidence="2">3.1.3.48</ecNumber>
    </recommendedName>
</protein>
<dbReference type="PANTHER" id="PTHR11717">
    <property type="entry name" value="LOW MOLECULAR WEIGHT PROTEIN TYROSINE PHOSPHATASE"/>
    <property type="match status" value="1"/>
</dbReference>
<evidence type="ECO:0000256" key="6">
    <source>
        <dbReference type="SAM" id="Coils"/>
    </source>
</evidence>
<keyword evidence="3" id="KW-0378">Hydrolase</keyword>
<dbReference type="EMBL" id="AP018786">
    <property type="protein sequence ID" value="BBF24107.1"/>
    <property type="molecule type" value="Genomic_DNA"/>
</dbReference>
<sequence>MIKVLFVCTGNVCRSPTAEAIFRKKVREAGLDDVIVAASAGTSDYHVGEPIDMRAQLACRKRGLDVQQHRAKVITPEDFVTADLILVMDWENLTELQHRSPPQYRHKIQLLMRYANDNDAAVVPDPYYGLNEGFNLVLEYCNDACEGLLETLERRARAMQKEQRARQAARADEATTA</sequence>
<feature type="coiled-coil region" evidence="6">
    <location>
        <begin position="142"/>
        <end position="169"/>
    </location>
</feature>
<accession>A0A2Z6IEJ3</accession>
<feature type="active site" evidence="5">
    <location>
        <position position="14"/>
    </location>
</feature>
<name>A0A2Z6IEJ3_9BURK</name>
<proteinExistence type="inferred from homology"/>
<dbReference type="EC" id="3.1.3.48" evidence="2"/>
<comment type="similarity">
    <text evidence="1">Belongs to the low molecular weight phosphotyrosine protein phosphatase family.</text>
</comment>
<dbReference type="Gene3D" id="3.40.50.2300">
    <property type="match status" value="1"/>
</dbReference>
<dbReference type="RefSeq" id="WP_120177653.1">
    <property type="nucleotide sequence ID" value="NZ_AP018786.1"/>
</dbReference>
<reference evidence="8 9" key="1">
    <citation type="journal article" date="2018" name="Int. J. Syst. Evol. Microbiol.">
        <title>Mesosutterella multiformis gen. nov., sp. nov., a member of the family Sutterellaceae and Sutterella megalosphaeroides sp. nov., isolated from human faeces.</title>
        <authorList>
            <person name="Sakamoto M."/>
            <person name="Ikeyama N."/>
            <person name="Kunihiro T."/>
            <person name="Iino T."/>
            <person name="Yuki M."/>
            <person name="Ohkuma M."/>
        </authorList>
    </citation>
    <scope>NUCLEOTIDE SEQUENCE [LARGE SCALE GENOMIC DNA]</scope>
    <source>
        <strain evidence="8 9">6FBBBH3</strain>
    </source>
</reference>
<dbReference type="OrthoDB" id="9784339at2"/>
<feature type="active site" description="Proton donor" evidence="5">
    <location>
        <position position="125"/>
    </location>
</feature>
<evidence type="ECO:0000256" key="4">
    <source>
        <dbReference type="ARBA" id="ARBA00022912"/>
    </source>
</evidence>
<dbReference type="Proteomes" id="UP000271003">
    <property type="component" value="Chromosome"/>
</dbReference>
<evidence type="ECO:0000256" key="1">
    <source>
        <dbReference type="ARBA" id="ARBA00011063"/>
    </source>
</evidence>
<gene>
    <name evidence="8" type="primary">ptpA</name>
    <name evidence="8" type="ORF">SUTMEG_19980</name>
</gene>
<evidence type="ECO:0000259" key="7">
    <source>
        <dbReference type="SMART" id="SM00226"/>
    </source>
</evidence>
<keyword evidence="6" id="KW-0175">Coiled coil</keyword>
<dbReference type="AlphaFoldDB" id="A0A2Z6IEJ3"/>
<dbReference type="InterPro" id="IPR017867">
    <property type="entry name" value="Tyr_phospatase_low_mol_wt"/>
</dbReference>
<dbReference type="SMART" id="SM00226">
    <property type="entry name" value="LMWPc"/>
    <property type="match status" value="1"/>
</dbReference>
<evidence type="ECO:0000313" key="8">
    <source>
        <dbReference type="EMBL" id="BBF24107.1"/>
    </source>
</evidence>
<evidence type="ECO:0000256" key="2">
    <source>
        <dbReference type="ARBA" id="ARBA00013064"/>
    </source>
</evidence>
<dbReference type="GO" id="GO:0004725">
    <property type="term" value="F:protein tyrosine phosphatase activity"/>
    <property type="evidence" value="ECO:0007669"/>
    <property type="project" value="UniProtKB-EC"/>
</dbReference>
<dbReference type="InterPro" id="IPR036196">
    <property type="entry name" value="Ptyr_pPase_sf"/>
</dbReference>
<dbReference type="InterPro" id="IPR050438">
    <property type="entry name" value="LMW_PTPase"/>
</dbReference>
<dbReference type="KEGG" id="sutt:SUTMEG_19980"/>
<dbReference type="PRINTS" id="PR00719">
    <property type="entry name" value="LMWPTPASE"/>
</dbReference>
<dbReference type="InterPro" id="IPR023485">
    <property type="entry name" value="Ptyr_pPase"/>
</dbReference>
<dbReference type="Pfam" id="PF01451">
    <property type="entry name" value="LMWPc"/>
    <property type="match status" value="1"/>
</dbReference>